<gene>
    <name evidence="1" type="ORF">SAMN04488117_1313</name>
</gene>
<dbReference type="AlphaFoldDB" id="A0A1G7UYT6"/>
<accession>A0A1G7UYT6</accession>
<reference evidence="1 2" key="1">
    <citation type="submission" date="2016-10" db="EMBL/GenBank/DDBJ databases">
        <authorList>
            <person name="de Groot N.N."/>
        </authorList>
    </citation>
    <scope>NUCLEOTIDE SEQUENCE [LARGE SCALE GENOMIC DNA]</scope>
    <source>
        <strain evidence="1 2">DSM 27375</strain>
    </source>
</reference>
<dbReference type="EMBL" id="FNBL01000031">
    <property type="protein sequence ID" value="SDG52712.1"/>
    <property type="molecule type" value="Genomic_DNA"/>
</dbReference>
<proteinExistence type="predicted"/>
<evidence type="ECO:0000313" key="2">
    <source>
        <dbReference type="Proteomes" id="UP000182284"/>
    </source>
</evidence>
<organism evidence="1 2">
    <name type="scientific">Celeribacter baekdonensis</name>
    <dbReference type="NCBI Taxonomy" id="875171"/>
    <lineage>
        <taxon>Bacteria</taxon>
        <taxon>Pseudomonadati</taxon>
        <taxon>Pseudomonadota</taxon>
        <taxon>Alphaproteobacteria</taxon>
        <taxon>Rhodobacterales</taxon>
        <taxon>Roseobacteraceae</taxon>
        <taxon>Celeribacter</taxon>
    </lineage>
</organism>
<protein>
    <submittedName>
        <fullName evidence="1">Uncharacterized protein</fullName>
    </submittedName>
</protein>
<name>A0A1G7UYT6_9RHOB</name>
<dbReference type="Proteomes" id="UP000182284">
    <property type="component" value="Unassembled WGS sequence"/>
</dbReference>
<evidence type="ECO:0000313" key="1">
    <source>
        <dbReference type="EMBL" id="SDG52712.1"/>
    </source>
</evidence>
<sequence>MPRQKRLEAKAIKRILDARTREIVGWLYEWNTGEILPRWKDGRRENVIYE</sequence>